<evidence type="ECO:0000313" key="4">
    <source>
        <dbReference type="Proteomes" id="UP000807306"/>
    </source>
</evidence>
<dbReference type="EMBL" id="MU157826">
    <property type="protein sequence ID" value="KAF9534349.1"/>
    <property type="molecule type" value="Genomic_DNA"/>
</dbReference>
<accession>A0A9P6JVY0</accession>
<dbReference type="InterPro" id="IPR045340">
    <property type="entry name" value="DUF6533"/>
</dbReference>
<dbReference type="OrthoDB" id="3261349at2759"/>
<feature type="domain" description="DUF6533" evidence="2">
    <location>
        <begin position="11"/>
        <end position="58"/>
    </location>
</feature>
<name>A0A9P6JVY0_9AGAR</name>
<keyword evidence="1" id="KW-0472">Membrane</keyword>
<feature type="transmembrane region" description="Helical" evidence="1">
    <location>
        <begin position="168"/>
        <end position="188"/>
    </location>
</feature>
<dbReference type="Proteomes" id="UP000807306">
    <property type="component" value="Unassembled WGS sequence"/>
</dbReference>
<keyword evidence="1" id="KW-0812">Transmembrane</keyword>
<feature type="transmembrane region" description="Helical" evidence="1">
    <location>
        <begin position="116"/>
        <end position="136"/>
    </location>
</feature>
<feature type="transmembrane region" description="Helical" evidence="1">
    <location>
        <begin position="84"/>
        <end position="104"/>
    </location>
</feature>
<evidence type="ECO:0000259" key="2">
    <source>
        <dbReference type="Pfam" id="PF20151"/>
    </source>
</evidence>
<protein>
    <recommendedName>
        <fullName evidence="2">DUF6533 domain-containing protein</fullName>
    </recommendedName>
</protein>
<evidence type="ECO:0000256" key="1">
    <source>
        <dbReference type="SAM" id="Phobius"/>
    </source>
</evidence>
<proteinExistence type="predicted"/>
<keyword evidence="1" id="KW-1133">Transmembrane helix</keyword>
<feature type="transmembrane region" description="Helical" evidence="1">
    <location>
        <begin position="208"/>
        <end position="227"/>
    </location>
</feature>
<keyword evidence="4" id="KW-1185">Reference proteome</keyword>
<organism evidence="3 4">
    <name type="scientific">Crepidotus variabilis</name>
    <dbReference type="NCBI Taxonomy" id="179855"/>
    <lineage>
        <taxon>Eukaryota</taxon>
        <taxon>Fungi</taxon>
        <taxon>Dikarya</taxon>
        <taxon>Basidiomycota</taxon>
        <taxon>Agaricomycotina</taxon>
        <taxon>Agaricomycetes</taxon>
        <taxon>Agaricomycetidae</taxon>
        <taxon>Agaricales</taxon>
        <taxon>Agaricineae</taxon>
        <taxon>Crepidotaceae</taxon>
        <taxon>Crepidotus</taxon>
    </lineage>
</organism>
<sequence>MSQSFLFTNRCVSAAAILLLYYDYALTFSDEVERFWIPKRRITIASALFYTNRYLSLLGHLPNIVEYFWTSNDPKRLSICKNLILSHNYITVVIQVVVAALLFVRTNALYARNRYILYVLGITATAVTAYGGWAVFSAPNRTYLPSDLLENGCFLPISKETATRFANAWTAMLSFDVLVFILTLYKAVTTKRVGPFSVLDLLIRDGSLYFGIIVVACISVIVSFHISPEYLKGLTATLTNILSSVMVSRLMLNLREMGSAPTTIAISHLAFQRANSTSVSTGAGDVLPTSILSNPGLDSYELRSF</sequence>
<gene>
    <name evidence="3" type="ORF">CPB83DRAFT_844092</name>
</gene>
<dbReference type="AlphaFoldDB" id="A0A9P6JVY0"/>
<comment type="caution">
    <text evidence="3">The sequence shown here is derived from an EMBL/GenBank/DDBJ whole genome shotgun (WGS) entry which is preliminary data.</text>
</comment>
<evidence type="ECO:0000313" key="3">
    <source>
        <dbReference type="EMBL" id="KAF9534349.1"/>
    </source>
</evidence>
<dbReference type="Pfam" id="PF20151">
    <property type="entry name" value="DUF6533"/>
    <property type="match status" value="1"/>
</dbReference>
<reference evidence="3" key="1">
    <citation type="submission" date="2020-11" db="EMBL/GenBank/DDBJ databases">
        <authorList>
            <consortium name="DOE Joint Genome Institute"/>
            <person name="Ahrendt S."/>
            <person name="Riley R."/>
            <person name="Andreopoulos W."/>
            <person name="Labutti K."/>
            <person name="Pangilinan J."/>
            <person name="Ruiz-Duenas F.J."/>
            <person name="Barrasa J.M."/>
            <person name="Sanchez-Garcia M."/>
            <person name="Camarero S."/>
            <person name="Miyauchi S."/>
            <person name="Serrano A."/>
            <person name="Linde D."/>
            <person name="Babiker R."/>
            <person name="Drula E."/>
            <person name="Ayuso-Fernandez I."/>
            <person name="Pacheco R."/>
            <person name="Padilla G."/>
            <person name="Ferreira P."/>
            <person name="Barriuso J."/>
            <person name="Kellner H."/>
            <person name="Castanera R."/>
            <person name="Alfaro M."/>
            <person name="Ramirez L."/>
            <person name="Pisabarro A.G."/>
            <person name="Kuo A."/>
            <person name="Tritt A."/>
            <person name="Lipzen A."/>
            <person name="He G."/>
            <person name="Yan M."/>
            <person name="Ng V."/>
            <person name="Cullen D."/>
            <person name="Martin F."/>
            <person name="Rosso M.-N."/>
            <person name="Henrissat B."/>
            <person name="Hibbett D."/>
            <person name="Martinez A.T."/>
            <person name="Grigoriev I.V."/>
        </authorList>
    </citation>
    <scope>NUCLEOTIDE SEQUENCE</scope>
    <source>
        <strain evidence="3">CBS 506.95</strain>
    </source>
</reference>